<dbReference type="Gene3D" id="1.20.210.10">
    <property type="entry name" value="Cytochrome c oxidase-like, subunit I domain"/>
    <property type="match status" value="1"/>
</dbReference>
<organism evidence="2 3">
    <name type="scientific">Puia dinghuensis</name>
    <dbReference type="NCBI Taxonomy" id="1792502"/>
    <lineage>
        <taxon>Bacteria</taxon>
        <taxon>Pseudomonadati</taxon>
        <taxon>Bacteroidota</taxon>
        <taxon>Chitinophagia</taxon>
        <taxon>Chitinophagales</taxon>
        <taxon>Chitinophagaceae</taxon>
        <taxon>Puia</taxon>
    </lineage>
</organism>
<feature type="transmembrane region" description="Helical" evidence="1">
    <location>
        <begin position="12"/>
        <end position="35"/>
    </location>
</feature>
<feature type="transmembrane region" description="Helical" evidence="1">
    <location>
        <begin position="55"/>
        <end position="76"/>
    </location>
</feature>
<keyword evidence="1" id="KW-1133">Transmembrane helix</keyword>
<accession>A0A8J2XRQ9</accession>
<feature type="transmembrane region" description="Helical" evidence="1">
    <location>
        <begin position="322"/>
        <end position="343"/>
    </location>
</feature>
<keyword evidence="3" id="KW-1185">Reference proteome</keyword>
<evidence type="ECO:0008006" key="4">
    <source>
        <dbReference type="Google" id="ProtNLM"/>
    </source>
</evidence>
<feature type="transmembrane region" description="Helical" evidence="1">
    <location>
        <begin position="114"/>
        <end position="135"/>
    </location>
</feature>
<evidence type="ECO:0000313" key="3">
    <source>
        <dbReference type="Proteomes" id="UP000607559"/>
    </source>
</evidence>
<feature type="transmembrane region" description="Helical" evidence="1">
    <location>
        <begin position="220"/>
        <end position="242"/>
    </location>
</feature>
<dbReference type="InterPro" id="IPR036927">
    <property type="entry name" value="Cyt_c_oxase-like_su1_sf"/>
</dbReference>
<sequence length="427" mass="47571">MADINIAKAPPNYVVLPFYGTGALFFLVLAVMMLFTPGEWGGHYFTPHLLAMTHTAALGWGSMIIFGSAYQLLPVICESDLFSSKMALASYGCLTVGAGLLIASFWLFTPGWMMITGGALVVTAAGIYGVNAYLTMGSCKRYSVQKLFILASAGWLLVTTLAGLLLAINLYEPFIFRSHLDMLKLHAHAGLAGWFRQLITGVSSKLVPIFLLGKSGKIRLLYGSFVCQNAGLVLFLADGLVFGFTPRIFFYEGLIVLGVVAWLIWLFDCYRNRVRKAIDLPMRHVFFSCLCLLIALLLPPALYYSHDHVWALVYGLFLFQGWITFLILGMTFKTLPFIVWNYRYKHLSGKIKVPMPKHLYHEKWLRYQLGIHTASLLLLVAGVALRQEALIRTGIWIALATAALYVGNVVTVMFYKIKTPADATVHR</sequence>
<dbReference type="AlphaFoldDB" id="A0A8J2XRQ9"/>
<keyword evidence="1" id="KW-0812">Transmembrane</keyword>
<feature type="transmembrane region" description="Helical" evidence="1">
    <location>
        <begin position="88"/>
        <end position="108"/>
    </location>
</feature>
<proteinExistence type="predicted"/>
<evidence type="ECO:0000256" key="1">
    <source>
        <dbReference type="SAM" id="Phobius"/>
    </source>
</evidence>
<feature type="transmembrane region" description="Helical" evidence="1">
    <location>
        <begin position="147"/>
        <end position="171"/>
    </location>
</feature>
<dbReference type="RefSeq" id="WP_188932721.1">
    <property type="nucleotide sequence ID" value="NZ_BMJC01000003.1"/>
</dbReference>
<feature type="transmembrane region" description="Helical" evidence="1">
    <location>
        <begin position="191"/>
        <end position="213"/>
    </location>
</feature>
<dbReference type="Proteomes" id="UP000607559">
    <property type="component" value="Unassembled WGS sequence"/>
</dbReference>
<keyword evidence="1" id="KW-0472">Membrane</keyword>
<protein>
    <recommendedName>
        <fullName evidence="4">Cbb3-type cytochrome c oxidase subunit I</fullName>
    </recommendedName>
</protein>
<dbReference type="EMBL" id="BMJC01000003">
    <property type="protein sequence ID" value="GGB03365.1"/>
    <property type="molecule type" value="Genomic_DNA"/>
</dbReference>
<evidence type="ECO:0000313" key="2">
    <source>
        <dbReference type="EMBL" id="GGB03365.1"/>
    </source>
</evidence>
<feature type="transmembrane region" description="Helical" evidence="1">
    <location>
        <begin position="395"/>
        <end position="417"/>
    </location>
</feature>
<feature type="transmembrane region" description="Helical" evidence="1">
    <location>
        <begin position="364"/>
        <end position="383"/>
    </location>
</feature>
<feature type="transmembrane region" description="Helical" evidence="1">
    <location>
        <begin position="282"/>
        <end position="302"/>
    </location>
</feature>
<name>A0A8J2XRQ9_9BACT</name>
<gene>
    <name evidence="2" type="ORF">GCM10011511_28310</name>
</gene>
<reference evidence="2" key="1">
    <citation type="journal article" date="2014" name="Int. J. Syst. Evol. Microbiol.">
        <title>Complete genome sequence of Corynebacterium casei LMG S-19264T (=DSM 44701T), isolated from a smear-ripened cheese.</title>
        <authorList>
            <consortium name="US DOE Joint Genome Institute (JGI-PGF)"/>
            <person name="Walter F."/>
            <person name="Albersmeier A."/>
            <person name="Kalinowski J."/>
            <person name="Ruckert C."/>
        </authorList>
    </citation>
    <scope>NUCLEOTIDE SEQUENCE</scope>
    <source>
        <strain evidence="2">CGMCC 1.15448</strain>
    </source>
</reference>
<feature type="transmembrane region" description="Helical" evidence="1">
    <location>
        <begin position="248"/>
        <end position="270"/>
    </location>
</feature>
<reference evidence="2" key="2">
    <citation type="submission" date="2020-09" db="EMBL/GenBank/DDBJ databases">
        <authorList>
            <person name="Sun Q."/>
            <person name="Zhou Y."/>
        </authorList>
    </citation>
    <scope>NUCLEOTIDE SEQUENCE</scope>
    <source>
        <strain evidence="2">CGMCC 1.15448</strain>
    </source>
</reference>
<comment type="caution">
    <text evidence="2">The sequence shown here is derived from an EMBL/GenBank/DDBJ whole genome shotgun (WGS) entry which is preliminary data.</text>
</comment>